<reference evidence="7" key="1">
    <citation type="submission" date="2020-05" db="EMBL/GenBank/DDBJ databases">
        <authorList>
            <person name="Chiriac C."/>
            <person name="Salcher M."/>
            <person name="Ghai R."/>
            <person name="Kavagutti S V."/>
        </authorList>
    </citation>
    <scope>NUCLEOTIDE SEQUENCE</scope>
</reference>
<dbReference type="AlphaFoldDB" id="A0A6J6L534"/>
<dbReference type="PROSITE" id="PS50893">
    <property type="entry name" value="ABC_TRANSPORTER_2"/>
    <property type="match status" value="1"/>
</dbReference>
<evidence type="ECO:0000256" key="2">
    <source>
        <dbReference type="ARBA" id="ARBA00022448"/>
    </source>
</evidence>
<dbReference type="InterPro" id="IPR003593">
    <property type="entry name" value="AAA+_ATPase"/>
</dbReference>
<dbReference type="GO" id="GO:0015833">
    <property type="term" value="P:peptide transport"/>
    <property type="evidence" value="ECO:0007669"/>
    <property type="project" value="InterPro"/>
</dbReference>
<keyword evidence="3" id="KW-0547">Nucleotide-binding</keyword>
<evidence type="ECO:0000256" key="1">
    <source>
        <dbReference type="ARBA" id="ARBA00005417"/>
    </source>
</evidence>
<dbReference type="EMBL" id="CAEZWS010000005">
    <property type="protein sequence ID" value="CAB4656891.1"/>
    <property type="molecule type" value="Genomic_DNA"/>
</dbReference>
<dbReference type="GO" id="GO:0055085">
    <property type="term" value="P:transmembrane transport"/>
    <property type="evidence" value="ECO:0007669"/>
    <property type="project" value="UniProtKB-ARBA"/>
</dbReference>
<feature type="domain" description="ABC transporter" evidence="5">
    <location>
        <begin position="12"/>
        <end position="252"/>
    </location>
</feature>
<proteinExistence type="inferred from homology"/>
<dbReference type="CDD" id="cd03257">
    <property type="entry name" value="ABC_NikE_OppD_transporters"/>
    <property type="match status" value="1"/>
</dbReference>
<dbReference type="PANTHER" id="PTHR43776:SF7">
    <property type="entry name" value="D,D-DIPEPTIDE TRANSPORT ATP-BINDING PROTEIN DDPF-RELATED"/>
    <property type="match status" value="1"/>
</dbReference>
<dbReference type="Gene3D" id="3.40.50.300">
    <property type="entry name" value="P-loop containing nucleotide triphosphate hydrolases"/>
    <property type="match status" value="1"/>
</dbReference>
<keyword evidence="4" id="KW-0067">ATP-binding</keyword>
<dbReference type="PANTHER" id="PTHR43776">
    <property type="entry name" value="TRANSPORT ATP-BINDING PROTEIN"/>
    <property type="match status" value="1"/>
</dbReference>
<evidence type="ECO:0000256" key="4">
    <source>
        <dbReference type="ARBA" id="ARBA00022840"/>
    </source>
</evidence>
<keyword evidence="2" id="KW-0813">Transport</keyword>
<dbReference type="PROSITE" id="PS00211">
    <property type="entry name" value="ABC_TRANSPORTER_1"/>
    <property type="match status" value="1"/>
</dbReference>
<dbReference type="GO" id="GO:0016887">
    <property type="term" value="F:ATP hydrolysis activity"/>
    <property type="evidence" value="ECO:0007669"/>
    <property type="project" value="InterPro"/>
</dbReference>
<accession>A0A6J6L534</accession>
<organism evidence="7">
    <name type="scientific">freshwater metagenome</name>
    <dbReference type="NCBI Taxonomy" id="449393"/>
    <lineage>
        <taxon>unclassified sequences</taxon>
        <taxon>metagenomes</taxon>
        <taxon>ecological metagenomes</taxon>
    </lineage>
</organism>
<dbReference type="EMBL" id="CAFBJH010000017">
    <property type="protein sequence ID" value="CAB4848967.1"/>
    <property type="molecule type" value="Genomic_DNA"/>
</dbReference>
<evidence type="ECO:0000313" key="7">
    <source>
        <dbReference type="EMBL" id="CAB4656891.1"/>
    </source>
</evidence>
<dbReference type="InterPro" id="IPR027417">
    <property type="entry name" value="P-loop_NTPase"/>
</dbReference>
<dbReference type="InterPro" id="IPR050319">
    <property type="entry name" value="ABC_transp_ATP-bind"/>
</dbReference>
<dbReference type="NCBIfam" id="TIGR01727">
    <property type="entry name" value="oligo_HPY"/>
    <property type="match status" value="1"/>
</dbReference>
<dbReference type="SMART" id="SM00382">
    <property type="entry name" value="AAA"/>
    <property type="match status" value="1"/>
</dbReference>
<name>A0A6J6L534_9ZZZZ</name>
<dbReference type="Pfam" id="PF08352">
    <property type="entry name" value="oligo_HPY"/>
    <property type="match status" value="1"/>
</dbReference>
<evidence type="ECO:0000313" key="6">
    <source>
        <dbReference type="EMBL" id="CAB4592116.1"/>
    </source>
</evidence>
<dbReference type="Pfam" id="PF00005">
    <property type="entry name" value="ABC_tran"/>
    <property type="match status" value="1"/>
</dbReference>
<gene>
    <name evidence="6" type="ORF">UFOPK1773_00894</name>
    <name evidence="7" type="ORF">UFOPK2288_00171</name>
    <name evidence="8" type="ORF">UFOPK3287_00431</name>
</gene>
<comment type="similarity">
    <text evidence="1">Belongs to the ABC transporter superfamily.</text>
</comment>
<protein>
    <submittedName>
        <fullName evidence="7">Unannotated protein</fullName>
    </submittedName>
</protein>
<dbReference type="InterPro" id="IPR003439">
    <property type="entry name" value="ABC_transporter-like_ATP-bd"/>
</dbReference>
<evidence type="ECO:0000313" key="8">
    <source>
        <dbReference type="EMBL" id="CAB4848967.1"/>
    </source>
</evidence>
<dbReference type="InterPro" id="IPR017871">
    <property type="entry name" value="ABC_transporter-like_CS"/>
</dbReference>
<dbReference type="GO" id="GO:0005524">
    <property type="term" value="F:ATP binding"/>
    <property type="evidence" value="ECO:0007669"/>
    <property type="project" value="UniProtKB-KW"/>
</dbReference>
<dbReference type="InterPro" id="IPR013563">
    <property type="entry name" value="Oligopep_ABC_C"/>
</dbReference>
<sequence>MSSDLKVVASATGVSRIFRGGASEVRALDNISFSLHEGKTLALVGESGSGKTTAARILLGLDTPSGGSVEILGQTLGTLKHEQMRLLRRQIQVVQQDPFSQLNRRHSVQRIIEGPLLAFNVGDKESRKKKVIELLEAVGLEKEHLRRRPHELSGGQCQRVAIARALALDPKIVVLDEAVSALDVSVRAQVLNLLRKLQQERGLTYLFITHDLGVAHYVADEIAVMFRGRIVERGTREDVFKNSRHHYTIGLLASVPLANPQAAKTNKEQVQSLPSPAEGDACLYRTRCAVGINRPDCKSTALTLTNGTSTHSWLCHSPQGS</sequence>
<evidence type="ECO:0000259" key="5">
    <source>
        <dbReference type="PROSITE" id="PS50893"/>
    </source>
</evidence>
<dbReference type="SUPFAM" id="SSF52540">
    <property type="entry name" value="P-loop containing nucleoside triphosphate hydrolases"/>
    <property type="match status" value="1"/>
</dbReference>
<dbReference type="EMBL" id="CAEZUA010000059">
    <property type="protein sequence ID" value="CAB4592116.1"/>
    <property type="molecule type" value="Genomic_DNA"/>
</dbReference>
<evidence type="ECO:0000256" key="3">
    <source>
        <dbReference type="ARBA" id="ARBA00022741"/>
    </source>
</evidence>